<evidence type="ECO:0000256" key="3">
    <source>
        <dbReference type="ARBA" id="ARBA00022723"/>
    </source>
</evidence>
<dbReference type="Gramene" id="AET3Gv21013100.1">
    <property type="protein sequence ID" value="AET3Gv21013100.1"/>
    <property type="gene ID" value="AET3Gv21013100"/>
</dbReference>
<reference evidence="9" key="1">
    <citation type="journal article" date="2014" name="Science">
        <title>Ancient hybridizations among the ancestral genomes of bread wheat.</title>
        <authorList>
            <consortium name="International Wheat Genome Sequencing Consortium,"/>
            <person name="Marcussen T."/>
            <person name="Sandve S.R."/>
            <person name="Heier L."/>
            <person name="Spannagl M."/>
            <person name="Pfeifer M."/>
            <person name="Jakobsen K.S."/>
            <person name="Wulff B.B."/>
            <person name="Steuernagel B."/>
            <person name="Mayer K.F."/>
            <person name="Olsen O.A."/>
        </authorList>
    </citation>
    <scope>NUCLEOTIDE SEQUENCE [LARGE SCALE GENOMIC DNA]</scope>
    <source>
        <strain evidence="9">cv. AL8/78</strain>
    </source>
</reference>
<dbReference type="InterPro" id="IPR005123">
    <property type="entry name" value="Oxoglu/Fe-dep_dioxygenase_dom"/>
</dbReference>
<evidence type="ECO:0000256" key="2">
    <source>
        <dbReference type="ARBA" id="ARBA00008056"/>
    </source>
</evidence>
<evidence type="ECO:0000256" key="1">
    <source>
        <dbReference type="ARBA" id="ARBA00001962"/>
    </source>
</evidence>
<reference evidence="9" key="2">
    <citation type="journal article" date="2017" name="Nat. Plants">
        <title>The Aegilops tauschii genome reveals multiple impacts of transposons.</title>
        <authorList>
            <person name="Zhao G."/>
            <person name="Zou C."/>
            <person name="Li K."/>
            <person name="Wang K."/>
            <person name="Li T."/>
            <person name="Gao L."/>
            <person name="Zhang X."/>
            <person name="Wang H."/>
            <person name="Yang Z."/>
            <person name="Liu X."/>
            <person name="Jiang W."/>
            <person name="Mao L."/>
            <person name="Kong X."/>
            <person name="Jiao Y."/>
            <person name="Jia J."/>
        </authorList>
    </citation>
    <scope>NUCLEOTIDE SEQUENCE [LARGE SCALE GENOMIC DNA]</scope>
    <source>
        <strain evidence="9">cv. AL8/78</strain>
    </source>
</reference>
<evidence type="ECO:0000256" key="6">
    <source>
        <dbReference type="RuleBase" id="RU003682"/>
    </source>
</evidence>
<keyword evidence="9" id="KW-1185">Reference proteome</keyword>
<evidence type="ECO:0000313" key="8">
    <source>
        <dbReference type="EnsemblPlants" id="AET3Gv21013100.1"/>
    </source>
</evidence>
<dbReference type="EnsemblPlants" id="AET3Gv21013100.1">
    <property type="protein sequence ID" value="AET3Gv21013100.1"/>
    <property type="gene ID" value="AET3Gv21013100"/>
</dbReference>
<evidence type="ECO:0000256" key="5">
    <source>
        <dbReference type="ARBA" id="ARBA00023004"/>
    </source>
</evidence>
<evidence type="ECO:0000256" key="4">
    <source>
        <dbReference type="ARBA" id="ARBA00023002"/>
    </source>
</evidence>
<evidence type="ECO:0000313" key="9">
    <source>
        <dbReference type="Proteomes" id="UP000015105"/>
    </source>
</evidence>
<dbReference type="InterPro" id="IPR027443">
    <property type="entry name" value="IPNS-like_sf"/>
</dbReference>
<dbReference type="PANTHER" id="PTHR10209">
    <property type="entry name" value="OXIDOREDUCTASE, 2OG-FE II OXYGENASE FAMILY PROTEIN"/>
    <property type="match status" value="1"/>
</dbReference>
<dbReference type="InterPro" id="IPR044861">
    <property type="entry name" value="IPNS-like_FE2OG_OXY"/>
</dbReference>
<dbReference type="Gene3D" id="2.60.120.330">
    <property type="entry name" value="B-lactam Antibiotic, Isopenicillin N Synthase, Chain"/>
    <property type="match status" value="1"/>
</dbReference>
<proteinExistence type="inferred from homology"/>
<reference evidence="8" key="3">
    <citation type="journal article" date="2017" name="Nature">
        <title>Genome sequence of the progenitor of the wheat D genome Aegilops tauschii.</title>
        <authorList>
            <person name="Luo M.C."/>
            <person name="Gu Y.Q."/>
            <person name="Puiu D."/>
            <person name="Wang H."/>
            <person name="Twardziok S.O."/>
            <person name="Deal K.R."/>
            <person name="Huo N."/>
            <person name="Zhu T."/>
            <person name="Wang L."/>
            <person name="Wang Y."/>
            <person name="McGuire P.E."/>
            <person name="Liu S."/>
            <person name="Long H."/>
            <person name="Ramasamy R.K."/>
            <person name="Rodriguez J.C."/>
            <person name="Van S.L."/>
            <person name="Yuan L."/>
            <person name="Wang Z."/>
            <person name="Xia Z."/>
            <person name="Xiao L."/>
            <person name="Anderson O.D."/>
            <person name="Ouyang S."/>
            <person name="Liang Y."/>
            <person name="Zimin A.V."/>
            <person name="Pertea G."/>
            <person name="Qi P."/>
            <person name="Bennetzen J.L."/>
            <person name="Dai X."/>
            <person name="Dawson M.W."/>
            <person name="Muller H.G."/>
            <person name="Kugler K."/>
            <person name="Rivarola-Duarte L."/>
            <person name="Spannagl M."/>
            <person name="Mayer K.F.X."/>
            <person name="Lu F.H."/>
            <person name="Bevan M.W."/>
            <person name="Leroy P."/>
            <person name="Li P."/>
            <person name="You F.M."/>
            <person name="Sun Q."/>
            <person name="Liu Z."/>
            <person name="Lyons E."/>
            <person name="Wicker T."/>
            <person name="Salzberg S.L."/>
            <person name="Devos K.M."/>
            <person name="Dvorak J."/>
        </authorList>
    </citation>
    <scope>NUCLEOTIDE SEQUENCE [LARGE SCALE GENOMIC DNA]</scope>
    <source>
        <strain evidence="8">cv. AL8/78</strain>
    </source>
</reference>
<keyword evidence="3 6" id="KW-0479">Metal-binding</keyword>
<comment type="similarity">
    <text evidence="2 6">Belongs to the iron/ascorbate-dependent oxidoreductase family.</text>
</comment>
<dbReference type="STRING" id="200361.A0A453GGZ4"/>
<dbReference type="GO" id="GO:0046872">
    <property type="term" value="F:metal ion binding"/>
    <property type="evidence" value="ECO:0007669"/>
    <property type="project" value="UniProtKB-KW"/>
</dbReference>
<dbReference type="FunFam" id="2.60.120.330:FF:000005">
    <property type="entry name" value="1-aminocyclopropane-1-carboxylate oxidase homolog 1"/>
    <property type="match status" value="1"/>
</dbReference>
<name>A0A453GGZ4_AEGTS</name>
<dbReference type="SUPFAM" id="SSF51197">
    <property type="entry name" value="Clavaminate synthase-like"/>
    <property type="match status" value="1"/>
</dbReference>
<evidence type="ECO:0000259" key="7">
    <source>
        <dbReference type="PROSITE" id="PS51471"/>
    </source>
</evidence>
<dbReference type="PANTHER" id="PTHR10209:SF772">
    <property type="entry name" value="FE2OG DIOXYGENASE DOMAIN-CONTAINING PROTEIN"/>
    <property type="match status" value="1"/>
</dbReference>
<comment type="cofactor">
    <cofactor evidence="1">
        <name>Fe cation</name>
        <dbReference type="ChEBI" id="CHEBI:24875"/>
    </cofactor>
</comment>
<dbReference type="PROSITE" id="PS51471">
    <property type="entry name" value="FE2OG_OXY"/>
    <property type="match status" value="1"/>
</dbReference>
<sequence>MILRGVDLHIDLLANQSMASDHERLLALTAFDDTKAGVKGLVDAGVTAVPSIFHHPPECLPAADAELHHLTIPVIDLASDSRVALVAQVKAAAQAVGFFQVVNHDVPDDLLAEMLASVRRFHESPVETKRAYYSRDHRRRVQFNSNFYLFQSPAASWRDTMFLQMPLPASEEIPEACRAVAPEYARQVQRVGRALFELLSEALGLDPSYLEEETMCLDRVNIGGHYYPACPEPHLTLGTSRHSDASLLTVLLQDTVGGLQVLVDDDKWVDVPAVPGALVVNVGDYLQLMSNNRFKSVEHRVVANSVDSRVSVACFIAPNPSSARVLAPIVTGDGAVARYRSTTVDDMFRYYRNRTKALNGTSALQHFTI</sequence>
<dbReference type="InterPro" id="IPR026992">
    <property type="entry name" value="DIOX_N"/>
</dbReference>
<keyword evidence="5 6" id="KW-0408">Iron</keyword>
<reference evidence="8" key="5">
    <citation type="journal article" date="2021" name="G3 (Bethesda)">
        <title>Aegilops tauschii genome assembly Aet v5.0 features greater sequence contiguity and improved annotation.</title>
        <authorList>
            <person name="Wang L."/>
            <person name="Zhu T."/>
            <person name="Rodriguez J.C."/>
            <person name="Deal K.R."/>
            <person name="Dubcovsky J."/>
            <person name="McGuire P.E."/>
            <person name="Lux T."/>
            <person name="Spannagl M."/>
            <person name="Mayer K.F.X."/>
            <person name="Baldrich P."/>
            <person name="Meyers B.C."/>
            <person name="Huo N."/>
            <person name="Gu Y.Q."/>
            <person name="Zhou H."/>
            <person name="Devos K.M."/>
            <person name="Bennetzen J.L."/>
            <person name="Unver T."/>
            <person name="Budak H."/>
            <person name="Gulick P.J."/>
            <person name="Galiba G."/>
            <person name="Kalapos B."/>
            <person name="Nelson D.R."/>
            <person name="Li P."/>
            <person name="You F.M."/>
            <person name="Luo M.C."/>
            <person name="Dvorak J."/>
        </authorList>
    </citation>
    <scope>NUCLEOTIDE SEQUENCE [LARGE SCALE GENOMIC DNA]</scope>
    <source>
        <strain evidence="8">cv. AL8/78</strain>
    </source>
</reference>
<dbReference type="Pfam" id="PF03171">
    <property type="entry name" value="2OG-FeII_Oxy"/>
    <property type="match status" value="1"/>
</dbReference>
<dbReference type="AlphaFoldDB" id="A0A453GGZ4"/>
<accession>A0A453GGZ4</accession>
<feature type="domain" description="Fe2OG dioxygenase" evidence="7">
    <location>
        <begin position="216"/>
        <end position="318"/>
    </location>
</feature>
<dbReference type="GO" id="GO:0051213">
    <property type="term" value="F:dioxygenase activity"/>
    <property type="evidence" value="ECO:0007669"/>
    <property type="project" value="UniProtKB-ARBA"/>
</dbReference>
<organism evidence="8 9">
    <name type="scientific">Aegilops tauschii subsp. strangulata</name>
    <name type="common">Goatgrass</name>
    <dbReference type="NCBI Taxonomy" id="200361"/>
    <lineage>
        <taxon>Eukaryota</taxon>
        <taxon>Viridiplantae</taxon>
        <taxon>Streptophyta</taxon>
        <taxon>Embryophyta</taxon>
        <taxon>Tracheophyta</taxon>
        <taxon>Spermatophyta</taxon>
        <taxon>Magnoliopsida</taxon>
        <taxon>Liliopsida</taxon>
        <taxon>Poales</taxon>
        <taxon>Poaceae</taxon>
        <taxon>BOP clade</taxon>
        <taxon>Pooideae</taxon>
        <taxon>Triticodae</taxon>
        <taxon>Triticeae</taxon>
        <taxon>Triticinae</taxon>
        <taxon>Aegilops</taxon>
    </lineage>
</organism>
<protein>
    <recommendedName>
        <fullName evidence="7">Fe2OG dioxygenase domain-containing protein</fullName>
    </recommendedName>
</protein>
<reference evidence="8" key="4">
    <citation type="submission" date="2019-03" db="UniProtKB">
        <authorList>
            <consortium name="EnsemblPlants"/>
        </authorList>
    </citation>
    <scope>IDENTIFICATION</scope>
</reference>
<dbReference type="Proteomes" id="UP000015105">
    <property type="component" value="Chromosome 3D"/>
</dbReference>
<dbReference type="Pfam" id="PF14226">
    <property type="entry name" value="DIOX_N"/>
    <property type="match status" value="1"/>
</dbReference>
<keyword evidence="4 6" id="KW-0560">Oxidoreductase</keyword>